<dbReference type="EMBL" id="KQ964256">
    <property type="protein sequence ID" value="KXJ89072.1"/>
    <property type="molecule type" value="Genomic_DNA"/>
</dbReference>
<feature type="domain" description="Amidase" evidence="2">
    <location>
        <begin position="200"/>
        <end position="351"/>
    </location>
</feature>
<reference evidence="4" key="1">
    <citation type="submission" date="2016-02" db="EMBL/GenBank/DDBJ databases">
        <title>Draft genome sequence of Microdochium bolleyi, a fungal endophyte of beachgrass.</title>
        <authorList>
            <consortium name="DOE Joint Genome Institute"/>
            <person name="David A.S."/>
            <person name="May G."/>
            <person name="Haridas S."/>
            <person name="Lim J."/>
            <person name="Wang M."/>
            <person name="Labutti K."/>
            <person name="Lipzen A."/>
            <person name="Barry K."/>
            <person name="Grigoriev I.V."/>
        </authorList>
    </citation>
    <scope>NUCLEOTIDE SEQUENCE [LARGE SCALE GENOMIC DNA]</scope>
    <source>
        <strain evidence="4">J235TASD1</strain>
    </source>
</reference>
<evidence type="ECO:0000256" key="1">
    <source>
        <dbReference type="SAM" id="MobiDB-lite"/>
    </source>
</evidence>
<sequence length="632" mass="69392">MAHATTMITVGGAEYLIDTEGVADTVDLSLAWHAGPFSTGDGGQGLYLPVTMVSRDDLVSIGGHETTSRPEDSKWEKVVANTRASGDDVWKEEFATVLLIPADTHFGAQSSIAKSASQHKVVLCNIASGGEIRSGPHVLQIYTGKVYPVRRLFPDINNCFVRSALEEKQEDDSGCDAGKFRWLSTTDHIAVPSRLRYPSSSPERPLSGLRFGVKDVIDISGLETGCGSADYRKLHKPRTETAACIRQLIEAGAVMVGKMRCCQWCDGQDPLERLEEPTPTNPRGDGFQKPSGSSSGSAAGAASYSWLDFTVGTDTGGSIRHPAGVNGVYGIRASRDSVTSSGLWMKQNALDSSLKKTRFRLLYLVNSPDEQQTCGTTPRFFSAGGTGPEATTPAGKQLESFVCSLEDFLDCKREEVCIFELWKQSHPKELPPDLTEATRKIYQDIVYHDLARNTVEPFIQDFKRVHDGRRPYIEPTTQARLEYGRDLPGKEYEESVRALHLFGEWVYTHLLAVRRRRQGEQQTIPLLVYPQSWGVPRYRDEVTSRAPGDSIFWTGFSTYGISYCSGCPDFTLPVGEVDIYSKVTETVKKLPVAISLLGPRGGDRIMLDVIADMEAEGRLPRIQAGASISGST</sequence>
<dbReference type="OrthoDB" id="5423360at2759"/>
<dbReference type="InterPro" id="IPR036928">
    <property type="entry name" value="AS_sf"/>
</dbReference>
<dbReference type="Gene3D" id="3.90.1300.10">
    <property type="entry name" value="Amidase signature (AS) domain"/>
    <property type="match status" value="2"/>
</dbReference>
<organism evidence="3 4">
    <name type="scientific">Microdochium bolleyi</name>
    <dbReference type="NCBI Taxonomy" id="196109"/>
    <lineage>
        <taxon>Eukaryota</taxon>
        <taxon>Fungi</taxon>
        <taxon>Dikarya</taxon>
        <taxon>Ascomycota</taxon>
        <taxon>Pezizomycotina</taxon>
        <taxon>Sordariomycetes</taxon>
        <taxon>Xylariomycetidae</taxon>
        <taxon>Xylariales</taxon>
        <taxon>Microdochiaceae</taxon>
        <taxon>Microdochium</taxon>
    </lineage>
</organism>
<evidence type="ECO:0000313" key="4">
    <source>
        <dbReference type="Proteomes" id="UP000070501"/>
    </source>
</evidence>
<name>A0A136IVW8_9PEZI</name>
<dbReference type="InParanoid" id="A0A136IVW8"/>
<evidence type="ECO:0000313" key="3">
    <source>
        <dbReference type="EMBL" id="KXJ89072.1"/>
    </source>
</evidence>
<dbReference type="Proteomes" id="UP000070501">
    <property type="component" value="Unassembled WGS sequence"/>
</dbReference>
<gene>
    <name evidence="3" type="ORF">Micbo1qcDRAFT_235434</name>
</gene>
<proteinExistence type="predicted"/>
<dbReference type="InterPro" id="IPR023631">
    <property type="entry name" value="Amidase_dom"/>
</dbReference>
<dbReference type="AlphaFoldDB" id="A0A136IVW8"/>
<accession>A0A136IVW8</accession>
<dbReference type="STRING" id="196109.A0A136IVW8"/>
<dbReference type="Pfam" id="PF01425">
    <property type="entry name" value="Amidase"/>
    <property type="match status" value="1"/>
</dbReference>
<evidence type="ECO:0000259" key="2">
    <source>
        <dbReference type="Pfam" id="PF01425"/>
    </source>
</evidence>
<dbReference type="PANTHER" id="PTHR46310">
    <property type="entry name" value="AMIDASE 1"/>
    <property type="match status" value="1"/>
</dbReference>
<feature type="region of interest" description="Disordered" evidence="1">
    <location>
        <begin position="273"/>
        <end position="296"/>
    </location>
</feature>
<dbReference type="SUPFAM" id="SSF75304">
    <property type="entry name" value="Amidase signature (AS) enzymes"/>
    <property type="match status" value="1"/>
</dbReference>
<keyword evidence="4" id="KW-1185">Reference proteome</keyword>
<protein>
    <submittedName>
        <fullName evidence="3">Amidase signature domain-containing protein</fullName>
    </submittedName>
</protein>
<dbReference type="PANTHER" id="PTHR46310:SF7">
    <property type="entry name" value="AMIDASE 1"/>
    <property type="match status" value="1"/>
</dbReference>